<keyword evidence="2" id="KW-1185">Reference proteome</keyword>
<comment type="caution">
    <text evidence="1">The sequence shown here is derived from an EMBL/GenBank/DDBJ whole genome shotgun (WGS) entry which is preliminary data.</text>
</comment>
<gene>
    <name evidence="1" type="ORF">FisN_4Hu149</name>
</gene>
<reference evidence="1 2" key="1">
    <citation type="journal article" date="2015" name="Plant Cell">
        <title>Oil accumulation by the oleaginous diatom Fistulifera solaris as revealed by the genome and transcriptome.</title>
        <authorList>
            <person name="Tanaka T."/>
            <person name="Maeda Y."/>
            <person name="Veluchamy A."/>
            <person name="Tanaka M."/>
            <person name="Abida H."/>
            <person name="Marechal E."/>
            <person name="Bowler C."/>
            <person name="Muto M."/>
            <person name="Sunaga Y."/>
            <person name="Tanaka M."/>
            <person name="Yoshino T."/>
            <person name="Taniguchi T."/>
            <person name="Fukuda Y."/>
            <person name="Nemoto M."/>
            <person name="Matsumoto M."/>
            <person name="Wong P.S."/>
            <person name="Aburatani S."/>
            <person name="Fujibuchi W."/>
        </authorList>
    </citation>
    <scope>NUCLEOTIDE SEQUENCE [LARGE SCALE GENOMIC DNA]</scope>
    <source>
        <strain evidence="1 2">JPCC DA0580</strain>
    </source>
</reference>
<name>A0A1Z5JA86_FISSO</name>
<dbReference type="OrthoDB" id="45073at2759"/>
<dbReference type="Proteomes" id="UP000198406">
    <property type="component" value="Unassembled WGS sequence"/>
</dbReference>
<dbReference type="EMBL" id="BDSP01000030">
    <property type="protein sequence ID" value="GAX10900.1"/>
    <property type="molecule type" value="Genomic_DNA"/>
</dbReference>
<evidence type="ECO:0000313" key="2">
    <source>
        <dbReference type="Proteomes" id="UP000198406"/>
    </source>
</evidence>
<proteinExistence type="predicted"/>
<accession>A0A1Z5JA86</accession>
<dbReference type="AlphaFoldDB" id="A0A1Z5JA86"/>
<organism evidence="1 2">
    <name type="scientific">Fistulifera solaris</name>
    <name type="common">Oleaginous diatom</name>
    <dbReference type="NCBI Taxonomy" id="1519565"/>
    <lineage>
        <taxon>Eukaryota</taxon>
        <taxon>Sar</taxon>
        <taxon>Stramenopiles</taxon>
        <taxon>Ochrophyta</taxon>
        <taxon>Bacillariophyta</taxon>
        <taxon>Bacillariophyceae</taxon>
        <taxon>Bacillariophycidae</taxon>
        <taxon>Naviculales</taxon>
        <taxon>Naviculaceae</taxon>
        <taxon>Fistulifera</taxon>
    </lineage>
</organism>
<evidence type="ECO:0000313" key="1">
    <source>
        <dbReference type="EMBL" id="GAX10900.1"/>
    </source>
</evidence>
<protein>
    <submittedName>
        <fullName evidence="1">Uncharacterized protein</fullName>
    </submittedName>
</protein>
<dbReference type="InParanoid" id="A0A1Z5JA86"/>
<sequence length="170" mass="19717">MEPRRTSQRLTHKRKLLSDVLQLQSKQDCHRPKPGDISDLYGGAHYTQSSAANMTPQGRAIRDAAIRFGNGETLPFTPCKKGYMPIVDGERKFACPLHDKERRKRVQKEGFRKGEFDLNFLWSRWEETSQPSRKDKEEWQISTKGGEANQQLMNKKMKMTCHVDHEKDGK</sequence>